<reference evidence="2" key="1">
    <citation type="journal article" date="2019" name="Int. J. Syst. Evol. Microbiol.">
        <title>The Global Catalogue of Microorganisms (GCM) 10K type strain sequencing project: providing services to taxonomists for standard genome sequencing and annotation.</title>
        <authorList>
            <consortium name="The Broad Institute Genomics Platform"/>
            <consortium name="The Broad Institute Genome Sequencing Center for Infectious Disease"/>
            <person name="Wu L."/>
            <person name="Ma J."/>
        </authorList>
    </citation>
    <scope>NUCLEOTIDE SEQUENCE [LARGE SCALE GENOMIC DNA]</scope>
    <source>
        <strain evidence="2">WLHS5</strain>
    </source>
</reference>
<gene>
    <name evidence="1" type="ORF">ACFQRI_08830</name>
</gene>
<evidence type="ECO:0000313" key="1">
    <source>
        <dbReference type="EMBL" id="MFC7341518.1"/>
    </source>
</evidence>
<dbReference type="Proteomes" id="UP001596504">
    <property type="component" value="Unassembled WGS sequence"/>
</dbReference>
<evidence type="ECO:0000313" key="2">
    <source>
        <dbReference type="Proteomes" id="UP001596504"/>
    </source>
</evidence>
<comment type="caution">
    <text evidence="1">The sequence shown here is derived from an EMBL/GenBank/DDBJ whole genome shotgun (WGS) entry which is preliminary data.</text>
</comment>
<dbReference type="EMBL" id="JBHTCJ010000004">
    <property type="protein sequence ID" value="MFC7341518.1"/>
    <property type="molecule type" value="Genomic_DNA"/>
</dbReference>
<organism evidence="1 2">
    <name type="scientific">Saccharopolyspora griseoalba</name>
    <dbReference type="NCBI Taxonomy" id="1431848"/>
    <lineage>
        <taxon>Bacteria</taxon>
        <taxon>Bacillati</taxon>
        <taxon>Actinomycetota</taxon>
        <taxon>Actinomycetes</taxon>
        <taxon>Pseudonocardiales</taxon>
        <taxon>Pseudonocardiaceae</taxon>
        <taxon>Saccharopolyspora</taxon>
    </lineage>
</organism>
<protein>
    <submittedName>
        <fullName evidence="1">Uncharacterized protein</fullName>
    </submittedName>
</protein>
<keyword evidence="2" id="KW-1185">Reference proteome</keyword>
<dbReference type="RefSeq" id="WP_380666488.1">
    <property type="nucleotide sequence ID" value="NZ_JBHTCJ010000004.1"/>
</dbReference>
<proteinExistence type="predicted"/>
<sequence length="103" mass="11639">MVASANAYWSSDEHYATEEECVFALAEVLREGYRAIVDSGLCCRVDPAVLMRQRRRDPVLGRQLGRGFAQRALASRVHQEAQWAELRSLSAGARSGRREFRGR</sequence>
<name>A0ABW2LJI9_9PSEU</name>
<accession>A0ABW2LJI9</accession>